<evidence type="ECO:0000313" key="6">
    <source>
        <dbReference type="WBParaSite" id="Csp11.Scaffold629.g10990.t1"/>
    </source>
</evidence>
<dbReference type="Gene3D" id="2.60.120.200">
    <property type="match status" value="1"/>
</dbReference>
<protein>
    <recommendedName>
        <fullName evidence="2">Galectin</fullName>
    </recommendedName>
</protein>
<keyword evidence="5" id="KW-1185">Reference proteome</keyword>
<accession>A0A1I7TRB2</accession>
<feature type="region of interest" description="Disordered" evidence="3">
    <location>
        <begin position="60"/>
        <end position="80"/>
    </location>
</feature>
<dbReference type="InterPro" id="IPR001079">
    <property type="entry name" value="Galectin_CRD"/>
</dbReference>
<dbReference type="GO" id="GO:0030246">
    <property type="term" value="F:carbohydrate binding"/>
    <property type="evidence" value="ECO:0007669"/>
    <property type="project" value="UniProtKB-UniRule"/>
</dbReference>
<feature type="domain" description="Galectin" evidence="4">
    <location>
        <begin position="86"/>
        <end position="209"/>
    </location>
</feature>
<keyword evidence="1 2" id="KW-0430">Lectin</keyword>
<dbReference type="AlphaFoldDB" id="A0A1I7TRB2"/>
<dbReference type="SMART" id="SM00276">
    <property type="entry name" value="GLECT"/>
    <property type="match status" value="1"/>
</dbReference>
<name>A0A1I7TRB2_9PELO</name>
<dbReference type="SMART" id="SM00908">
    <property type="entry name" value="Gal-bind_lectin"/>
    <property type="match status" value="1"/>
</dbReference>
<sequence length="221" mass="24991">MLYLISFAYCFYYPILSHVPTAAKAVTRSVVRAVKKEGPSILAESLVRAAVPESVTRNIDDGVELPQDSDEQAGSEKKETAFVPNGTNYTCQPLMEGTVIEITIFVMEKTVIRLHGESNQEIPLEISIDASEKLIIFNSKLSGVWDFEMKRRFPSPLPGLFDMDIEVTELGYEIIINDWIAAWNHRMPYAGINTISVEGMVYVHKVEQFSNDFDDDKLEEY</sequence>
<proteinExistence type="predicted"/>
<evidence type="ECO:0000256" key="1">
    <source>
        <dbReference type="ARBA" id="ARBA00022734"/>
    </source>
</evidence>
<organism evidence="5 6">
    <name type="scientific">Caenorhabditis tropicalis</name>
    <dbReference type="NCBI Taxonomy" id="1561998"/>
    <lineage>
        <taxon>Eukaryota</taxon>
        <taxon>Metazoa</taxon>
        <taxon>Ecdysozoa</taxon>
        <taxon>Nematoda</taxon>
        <taxon>Chromadorea</taxon>
        <taxon>Rhabditida</taxon>
        <taxon>Rhabditina</taxon>
        <taxon>Rhabditomorpha</taxon>
        <taxon>Rhabditoidea</taxon>
        <taxon>Rhabditidae</taxon>
        <taxon>Peloderinae</taxon>
        <taxon>Caenorhabditis</taxon>
    </lineage>
</organism>
<dbReference type="eggNOG" id="KOG3587">
    <property type="taxonomic scope" value="Eukaryota"/>
</dbReference>
<dbReference type="InterPro" id="IPR013320">
    <property type="entry name" value="ConA-like_dom_sf"/>
</dbReference>
<feature type="compositionally biased region" description="Acidic residues" evidence="3">
    <location>
        <begin position="61"/>
        <end position="73"/>
    </location>
</feature>
<dbReference type="PROSITE" id="PS51304">
    <property type="entry name" value="GALECTIN"/>
    <property type="match status" value="1"/>
</dbReference>
<evidence type="ECO:0000259" key="4">
    <source>
        <dbReference type="PROSITE" id="PS51304"/>
    </source>
</evidence>
<reference evidence="6" key="1">
    <citation type="submission" date="2016-11" db="UniProtKB">
        <authorList>
            <consortium name="WormBaseParasite"/>
        </authorList>
    </citation>
    <scope>IDENTIFICATION</scope>
</reference>
<evidence type="ECO:0000313" key="5">
    <source>
        <dbReference type="Proteomes" id="UP000095282"/>
    </source>
</evidence>
<evidence type="ECO:0000256" key="2">
    <source>
        <dbReference type="RuleBase" id="RU102079"/>
    </source>
</evidence>
<dbReference type="Pfam" id="PF00337">
    <property type="entry name" value="Gal-bind_lectin"/>
    <property type="match status" value="1"/>
</dbReference>
<dbReference type="WBParaSite" id="Csp11.Scaffold629.g10990.t1">
    <property type="protein sequence ID" value="Csp11.Scaffold629.g10990.t1"/>
    <property type="gene ID" value="Csp11.Scaffold629.g10990"/>
</dbReference>
<dbReference type="SUPFAM" id="SSF49899">
    <property type="entry name" value="Concanavalin A-like lectins/glucanases"/>
    <property type="match status" value="1"/>
</dbReference>
<evidence type="ECO:0000256" key="3">
    <source>
        <dbReference type="SAM" id="MobiDB-lite"/>
    </source>
</evidence>
<dbReference type="Proteomes" id="UP000095282">
    <property type="component" value="Unplaced"/>
</dbReference>